<evidence type="ECO:0000313" key="1">
    <source>
        <dbReference type="EMBL" id="RDU70712.1"/>
    </source>
</evidence>
<dbReference type="Proteomes" id="UP000256424">
    <property type="component" value="Unassembled WGS sequence"/>
</dbReference>
<gene>
    <name evidence="1" type="ORF">CQA66_07690</name>
</gene>
<accession>A0A3D8IZK9</accession>
<proteinExistence type="predicted"/>
<organism evidence="1 2">
    <name type="scientific">Helicobacter aurati</name>
    <dbReference type="NCBI Taxonomy" id="137778"/>
    <lineage>
        <taxon>Bacteria</taxon>
        <taxon>Pseudomonadati</taxon>
        <taxon>Campylobacterota</taxon>
        <taxon>Epsilonproteobacteria</taxon>
        <taxon>Campylobacterales</taxon>
        <taxon>Helicobacteraceae</taxon>
        <taxon>Helicobacter</taxon>
    </lineage>
</organism>
<comment type="caution">
    <text evidence="1">The sequence shown here is derived from an EMBL/GenBank/DDBJ whole genome shotgun (WGS) entry which is preliminary data.</text>
</comment>
<protein>
    <submittedName>
        <fullName evidence="1">Uncharacterized protein</fullName>
    </submittedName>
</protein>
<name>A0A3D8IZK9_9HELI</name>
<evidence type="ECO:0000313" key="2">
    <source>
        <dbReference type="Proteomes" id="UP000256424"/>
    </source>
</evidence>
<dbReference type="EMBL" id="NXLW01000017">
    <property type="protein sequence ID" value="RDU70712.1"/>
    <property type="molecule type" value="Genomic_DNA"/>
</dbReference>
<dbReference type="RefSeq" id="WP_104762266.1">
    <property type="nucleotide sequence ID" value="NZ_NXLW01000017.1"/>
</dbReference>
<dbReference type="AlphaFoldDB" id="A0A3D8IZK9"/>
<sequence length="688" mass="81077">MLSILKLFLKEYNELHHEIYAEETTSDILSQIRQVEKIMSNPKFHPTMELKAFYKNIRDQYKKALKILLIGNQSIDKISFINAILKDSIIPLHNGLIQKKIIVRYSPNPFVRIHYKDSAPKELAGNANKDSILSNTLHSLDMSSSHLDQISSFEIFVPSTFLQSFEIIKDIDGFKQENALSLKEADIYIWLLELKSKMIQQDIIAKILKKKPTLAILTKTQKYSDSRELLEQISLDKNMLNKKFKLSSIHDISFEYFFSEQKIDEKFIILKCLGMLEKQLNSLKNRTYENINILFESNKNTIEQFYLSKTENNQKDSKSLETKTQHQRVKMQTIEESILKMAQTAKTKKDYGLLKEVFEKNKTIDMHYKILFDHYKSLDNSYHKEHLNLMAKAVRLNNEYNREILGNILRSFKRYLESIVDSILDNIELVKIRIRPKQTSFVDILTNRHIIYETFQINTQGIIRELEDNQSLLARKHKTLLSKINRFDAYINNTVEDNLLAFGNAIEEWVKRGHHLVLQKKPLFISMDGYFSLEEFNLGVYRSFTKKHYEIMRDFAEKIHTELTMFNVWVRATKKMLLECVVEKLKDKFHQDKMLAKNAQVHLITPLNRALIVDTILEILPEEIKELFCLLPYSKTQFNHIPALLHEEAKENEKIIRYRIREIIDLRQTMKVGTKLLEKTMTNVKLKE</sequence>
<dbReference type="OrthoDB" id="5314162at2"/>
<reference evidence="1 2" key="1">
    <citation type="submission" date="2018-04" db="EMBL/GenBank/DDBJ databases">
        <title>Novel Campyloabacter and Helicobacter Species and Strains.</title>
        <authorList>
            <person name="Mannion A.J."/>
            <person name="Shen Z."/>
            <person name="Fox J.G."/>
        </authorList>
    </citation>
    <scope>NUCLEOTIDE SEQUENCE [LARGE SCALE GENOMIC DNA]</scope>
    <source>
        <strain evidence="1 2">MIT 97-5075</strain>
    </source>
</reference>
<keyword evidence="2" id="KW-1185">Reference proteome</keyword>